<dbReference type="Proteomes" id="UP001500325">
    <property type="component" value="Unassembled WGS sequence"/>
</dbReference>
<organism evidence="1 2">
    <name type="scientific">Pseudonocardia yuanmonensis</name>
    <dbReference type="NCBI Taxonomy" id="1095914"/>
    <lineage>
        <taxon>Bacteria</taxon>
        <taxon>Bacillati</taxon>
        <taxon>Actinomycetota</taxon>
        <taxon>Actinomycetes</taxon>
        <taxon>Pseudonocardiales</taxon>
        <taxon>Pseudonocardiaceae</taxon>
        <taxon>Pseudonocardia</taxon>
    </lineage>
</organism>
<proteinExistence type="predicted"/>
<comment type="caution">
    <text evidence="1">The sequence shown here is derived from an EMBL/GenBank/DDBJ whole genome shotgun (WGS) entry which is preliminary data.</text>
</comment>
<protein>
    <submittedName>
        <fullName evidence="1">Uncharacterized protein</fullName>
    </submittedName>
</protein>
<sequence length="48" mass="5285">MHVVVRRYVGASKLIDVTSERQSDVQEVISSVPGFRAYYGVRVGNGVC</sequence>
<reference evidence="2" key="1">
    <citation type="journal article" date="2019" name="Int. J. Syst. Evol. Microbiol.">
        <title>The Global Catalogue of Microorganisms (GCM) 10K type strain sequencing project: providing services to taxonomists for standard genome sequencing and annotation.</title>
        <authorList>
            <consortium name="The Broad Institute Genomics Platform"/>
            <consortium name="The Broad Institute Genome Sequencing Center for Infectious Disease"/>
            <person name="Wu L."/>
            <person name="Ma J."/>
        </authorList>
    </citation>
    <scope>NUCLEOTIDE SEQUENCE [LARGE SCALE GENOMIC DNA]</scope>
    <source>
        <strain evidence="2">JCM 18055</strain>
    </source>
</reference>
<evidence type="ECO:0000313" key="2">
    <source>
        <dbReference type="Proteomes" id="UP001500325"/>
    </source>
</evidence>
<keyword evidence="2" id="KW-1185">Reference proteome</keyword>
<gene>
    <name evidence="1" type="ORF">GCM10023215_31460</name>
</gene>
<accession>A0ABP8WQY3</accession>
<evidence type="ECO:0000313" key="1">
    <source>
        <dbReference type="EMBL" id="GAA4692115.1"/>
    </source>
</evidence>
<dbReference type="EMBL" id="BAABIC010000009">
    <property type="protein sequence ID" value="GAA4692115.1"/>
    <property type="molecule type" value="Genomic_DNA"/>
</dbReference>
<name>A0ABP8WQY3_9PSEU</name>